<protein>
    <submittedName>
        <fullName evidence="1">Uncharacterized protein</fullName>
    </submittedName>
</protein>
<dbReference type="AlphaFoldDB" id="A0A7W4P7L9"/>
<evidence type="ECO:0000313" key="1">
    <source>
        <dbReference type="EMBL" id="MBB2180104.1"/>
    </source>
</evidence>
<reference evidence="1 2" key="1">
    <citation type="submission" date="2020-04" db="EMBL/GenBank/DDBJ databases">
        <title>Description of novel Gluconacetobacter.</title>
        <authorList>
            <person name="Sombolestani A."/>
        </authorList>
    </citation>
    <scope>NUCLEOTIDE SEQUENCE [LARGE SCALE GENOMIC DNA]</scope>
    <source>
        <strain evidence="1 2">LMG 27725</strain>
    </source>
</reference>
<comment type="caution">
    <text evidence="1">The sequence shown here is derived from an EMBL/GenBank/DDBJ whole genome shotgun (WGS) entry which is preliminary data.</text>
</comment>
<keyword evidence="2" id="KW-1185">Reference proteome</keyword>
<dbReference type="Proteomes" id="UP000525623">
    <property type="component" value="Unassembled WGS sequence"/>
</dbReference>
<sequence>MTAGLPSGHHVESQIRPLGYPKKFTQVEFRSKEVKKAGGNLRLLGWEHASSLPGHFEGWEPILGEQTAKAAIRIVERFHEEWSAIDIAVRAILAANQWAVGLIMPDGSISTVAAPAWGAMRFQWDGEAEFTACFPRATVLMPDEETENPLSRFRIRRSNLIENEKNLLNSPAKRGRPKSQTRLRAEEIALTWLRDEGEDLRAEDSKQADCERHVANKLSEDGLDLAISTIREAVTTAAGRIAAEKKTGKAGNS</sequence>
<organism evidence="1 2">
    <name type="scientific">Gluconacetobacter tumulicola</name>
    <dbReference type="NCBI Taxonomy" id="1017177"/>
    <lineage>
        <taxon>Bacteria</taxon>
        <taxon>Pseudomonadati</taxon>
        <taxon>Pseudomonadota</taxon>
        <taxon>Alphaproteobacteria</taxon>
        <taxon>Acetobacterales</taxon>
        <taxon>Acetobacteraceae</taxon>
        <taxon>Gluconacetobacter</taxon>
    </lineage>
</organism>
<gene>
    <name evidence="1" type="ORF">HLH29_13145</name>
</gene>
<dbReference type="EMBL" id="JABEQL010000018">
    <property type="protein sequence ID" value="MBB2180104.1"/>
    <property type="molecule type" value="Genomic_DNA"/>
</dbReference>
<proteinExistence type="predicted"/>
<evidence type="ECO:0000313" key="2">
    <source>
        <dbReference type="Proteomes" id="UP000525623"/>
    </source>
</evidence>
<accession>A0A7W4P7L9</accession>
<name>A0A7W4P7L9_9PROT</name>